<organism evidence="2 3">
    <name type="scientific">Brucella daejeonensis</name>
    <dbReference type="NCBI Taxonomy" id="659015"/>
    <lineage>
        <taxon>Bacteria</taxon>
        <taxon>Pseudomonadati</taxon>
        <taxon>Pseudomonadota</taxon>
        <taxon>Alphaproteobacteria</taxon>
        <taxon>Hyphomicrobiales</taxon>
        <taxon>Brucellaceae</taxon>
        <taxon>Brucella/Ochrobactrum group</taxon>
        <taxon>Brucella</taxon>
    </lineage>
</organism>
<accession>A0A7W9AYY1</accession>
<dbReference type="Proteomes" id="UP000555546">
    <property type="component" value="Unassembled WGS sequence"/>
</dbReference>
<dbReference type="Pfam" id="PF00583">
    <property type="entry name" value="Acetyltransf_1"/>
    <property type="match status" value="1"/>
</dbReference>
<dbReference type="PANTHER" id="PTHR43617:SF20">
    <property type="entry name" value="N-ALPHA-ACETYLTRANSFERASE RIMI"/>
    <property type="match status" value="1"/>
</dbReference>
<dbReference type="PROSITE" id="PS51186">
    <property type="entry name" value="GNAT"/>
    <property type="match status" value="1"/>
</dbReference>
<proteinExistence type="predicted"/>
<dbReference type="PANTHER" id="PTHR43617">
    <property type="entry name" value="L-AMINO ACID N-ACETYLTRANSFERASE"/>
    <property type="match status" value="1"/>
</dbReference>
<evidence type="ECO:0000259" key="1">
    <source>
        <dbReference type="PROSITE" id="PS51186"/>
    </source>
</evidence>
<dbReference type="Gene3D" id="3.40.630.30">
    <property type="match status" value="1"/>
</dbReference>
<dbReference type="GO" id="GO:0008999">
    <property type="term" value="F:protein-N-terminal-alanine acetyltransferase activity"/>
    <property type="evidence" value="ECO:0007669"/>
    <property type="project" value="UniProtKB-EC"/>
</dbReference>
<reference evidence="2 3" key="1">
    <citation type="submission" date="2020-08" db="EMBL/GenBank/DDBJ databases">
        <title>Genomic Encyclopedia of Type Strains, Phase IV (KMG-IV): sequencing the most valuable type-strain genomes for metagenomic binning, comparative biology and taxonomic classification.</title>
        <authorList>
            <person name="Goeker M."/>
        </authorList>
    </citation>
    <scope>NUCLEOTIDE SEQUENCE [LARGE SCALE GENOMIC DNA]</scope>
    <source>
        <strain evidence="2 3">DSM 26944</strain>
    </source>
</reference>
<dbReference type="RefSeq" id="WP_328700495.1">
    <property type="nucleotide sequence ID" value="NZ_JACIJG010000009.1"/>
</dbReference>
<sequence length="161" mass="18004">MVKFDYLVRRGLPGEFVSIAALSVRAWETSVGIDFLSDERRSAMEENFLGYLHENADGVLVAERDGIACGWGARIPKSNYIADLWIDPPYQGQGIGTGLLDALMAQILLDGFSEAEIGTHADNFRAIRLYEKMGFRIEWRGSEMSVSLGRDVEKVRMQAKL</sequence>
<comment type="caution">
    <text evidence="2">The sequence shown here is derived from an EMBL/GenBank/DDBJ whole genome shotgun (WGS) entry which is preliminary data.</text>
</comment>
<evidence type="ECO:0000313" key="2">
    <source>
        <dbReference type="EMBL" id="MBB5702754.1"/>
    </source>
</evidence>
<gene>
    <name evidence="2" type="ORF">FHS76_002643</name>
</gene>
<protein>
    <submittedName>
        <fullName evidence="2">Ribosomal-protein-alanine N-acetyltransferase</fullName>
        <ecNumber evidence="2">2.3.1.267</ecNumber>
    </submittedName>
</protein>
<evidence type="ECO:0000313" key="3">
    <source>
        <dbReference type="Proteomes" id="UP000555546"/>
    </source>
</evidence>
<dbReference type="SUPFAM" id="SSF55729">
    <property type="entry name" value="Acyl-CoA N-acyltransferases (Nat)"/>
    <property type="match status" value="1"/>
</dbReference>
<name>A0A7W9AYY1_9HYPH</name>
<dbReference type="InterPro" id="IPR000182">
    <property type="entry name" value="GNAT_dom"/>
</dbReference>
<keyword evidence="2" id="KW-0808">Transferase</keyword>
<dbReference type="InterPro" id="IPR016181">
    <property type="entry name" value="Acyl_CoA_acyltransferase"/>
</dbReference>
<keyword evidence="3" id="KW-1185">Reference proteome</keyword>
<dbReference type="InterPro" id="IPR050276">
    <property type="entry name" value="MshD_Acetyltransferase"/>
</dbReference>
<dbReference type="EC" id="2.3.1.267" evidence="2"/>
<keyword evidence="2" id="KW-0012">Acyltransferase</keyword>
<dbReference type="AlphaFoldDB" id="A0A7W9AYY1"/>
<dbReference type="CDD" id="cd04301">
    <property type="entry name" value="NAT_SF"/>
    <property type="match status" value="1"/>
</dbReference>
<feature type="domain" description="N-acetyltransferase" evidence="1">
    <location>
        <begin position="22"/>
        <end position="161"/>
    </location>
</feature>
<dbReference type="EMBL" id="JACIJG010000009">
    <property type="protein sequence ID" value="MBB5702754.1"/>
    <property type="molecule type" value="Genomic_DNA"/>
</dbReference>